<proteinExistence type="predicted"/>
<dbReference type="Proteomes" id="UP001396334">
    <property type="component" value="Unassembled WGS sequence"/>
</dbReference>
<name>A0ABR2U8S7_9ROSI</name>
<reference evidence="1 2" key="1">
    <citation type="journal article" date="2024" name="G3 (Bethesda)">
        <title>Genome assembly of Hibiscus sabdariffa L. provides insights into metabolisms of medicinal natural products.</title>
        <authorList>
            <person name="Kim T."/>
        </authorList>
    </citation>
    <scope>NUCLEOTIDE SEQUENCE [LARGE SCALE GENOMIC DNA]</scope>
    <source>
        <strain evidence="1">TK-2024</strain>
        <tissue evidence="1">Old leaves</tissue>
    </source>
</reference>
<organism evidence="1 2">
    <name type="scientific">Hibiscus sabdariffa</name>
    <name type="common">roselle</name>
    <dbReference type="NCBI Taxonomy" id="183260"/>
    <lineage>
        <taxon>Eukaryota</taxon>
        <taxon>Viridiplantae</taxon>
        <taxon>Streptophyta</taxon>
        <taxon>Embryophyta</taxon>
        <taxon>Tracheophyta</taxon>
        <taxon>Spermatophyta</taxon>
        <taxon>Magnoliopsida</taxon>
        <taxon>eudicotyledons</taxon>
        <taxon>Gunneridae</taxon>
        <taxon>Pentapetalae</taxon>
        <taxon>rosids</taxon>
        <taxon>malvids</taxon>
        <taxon>Malvales</taxon>
        <taxon>Malvaceae</taxon>
        <taxon>Malvoideae</taxon>
        <taxon>Hibiscus</taxon>
    </lineage>
</organism>
<sequence length="163" mass="18322">MSCWNFPGNATFDLSIRRFHVLSHESYWKFVAASDFDNGKHQSSILLTWHGCMGIRNQTTCLPWITTTVKFCFSAMVEGFVLQGSGDKEEGDNGIVRHMGGPTNIMWTLFGVKIDAISFIEDLSCNLVEGPNSEFEDDSFRTLDSNFSGEESDRIVELYALCP</sequence>
<accession>A0ABR2U8S7</accession>
<evidence type="ECO:0000313" key="2">
    <source>
        <dbReference type="Proteomes" id="UP001396334"/>
    </source>
</evidence>
<protein>
    <submittedName>
        <fullName evidence="1">Uncharacterized protein</fullName>
    </submittedName>
</protein>
<dbReference type="EMBL" id="JBBPBN010000001">
    <property type="protein sequence ID" value="KAK9046090.1"/>
    <property type="molecule type" value="Genomic_DNA"/>
</dbReference>
<evidence type="ECO:0000313" key="1">
    <source>
        <dbReference type="EMBL" id="KAK9046090.1"/>
    </source>
</evidence>
<gene>
    <name evidence="1" type="ORF">V6N11_051990</name>
</gene>
<comment type="caution">
    <text evidence="1">The sequence shown here is derived from an EMBL/GenBank/DDBJ whole genome shotgun (WGS) entry which is preliminary data.</text>
</comment>
<keyword evidence="2" id="KW-1185">Reference proteome</keyword>